<keyword evidence="2" id="KW-1185">Reference proteome</keyword>
<dbReference type="EMBL" id="VYZN01000026">
    <property type="protein sequence ID" value="KAE9535203.1"/>
    <property type="molecule type" value="Genomic_DNA"/>
</dbReference>
<dbReference type="Proteomes" id="UP000475862">
    <property type="component" value="Unassembled WGS sequence"/>
</dbReference>
<dbReference type="AlphaFoldDB" id="A0A6G0TM68"/>
<protein>
    <submittedName>
        <fullName evidence="1">Uncharacterized protein</fullName>
    </submittedName>
</protein>
<reference evidence="1 2" key="1">
    <citation type="submission" date="2019-08" db="EMBL/GenBank/DDBJ databases">
        <title>The genome of the soybean aphid Biotype 1, its phylome, world population structure and adaptation to the North American continent.</title>
        <authorList>
            <person name="Giordano R."/>
            <person name="Donthu R.K."/>
            <person name="Hernandez A.G."/>
            <person name="Wright C.L."/>
            <person name="Zimin A.V."/>
        </authorList>
    </citation>
    <scope>NUCLEOTIDE SEQUENCE [LARGE SCALE GENOMIC DNA]</scope>
    <source>
        <tissue evidence="1">Whole aphids</tissue>
    </source>
</reference>
<gene>
    <name evidence="1" type="ORF">AGLY_007936</name>
</gene>
<accession>A0A6G0TM68</accession>
<proteinExistence type="predicted"/>
<comment type="caution">
    <text evidence="1">The sequence shown here is derived from an EMBL/GenBank/DDBJ whole genome shotgun (WGS) entry which is preliminary data.</text>
</comment>
<evidence type="ECO:0000313" key="1">
    <source>
        <dbReference type="EMBL" id="KAE9535203.1"/>
    </source>
</evidence>
<organism evidence="1 2">
    <name type="scientific">Aphis glycines</name>
    <name type="common">Soybean aphid</name>
    <dbReference type="NCBI Taxonomy" id="307491"/>
    <lineage>
        <taxon>Eukaryota</taxon>
        <taxon>Metazoa</taxon>
        <taxon>Ecdysozoa</taxon>
        <taxon>Arthropoda</taxon>
        <taxon>Hexapoda</taxon>
        <taxon>Insecta</taxon>
        <taxon>Pterygota</taxon>
        <taxon>Neoptera</taxon>
        <taxon>Paraneoptera</taxon>
        <taxon>Hemiptera</taxon>
        <taxon>Sternorrhyncha</taxon>
        <taxon>Aphidomorpha</taxon>
        <taxon>Aphidoidea</taxon>
        <taxon>Aphididae</taxon>
        <taxon>Aphidini</taxon>
        <taxon>Aphis</taxon>
        <taxon>Aphis</taxon>
    </lineage>
</organism>
<name>A0A6G0TM68_APHGL</name>
<evidence type="ECO:0000313" key="2">
    <source>
        <dbReference type="Proteomes" id="UP000475862"/>
    </source>
</evidence>
<sequence>MSVDHSISTVQQNSSSKLFFEIIGSSEILITSAFWICTSGEVVELDTIFIGASTSHSLTSEEFSSALTVKPTSIEVDSVIMTGSSFILHLILDFGIGFELSFLPIHQQYYLTGGPCNELFKSTSQPVLGSIILIMVFFRTGREAPKICMGIVEGCSGTCCIGCVLRAISIGGFCGLSGRLVIRSGLVGGQLSTCCGLNGLCVATGILNNFMFKQT</sequence>